<dbReference type="InterPro" id="IPR002110">
    <property type="entry name" value="Ankyrin_rpt"/>
</dbReference>
<comment type="caution">
    <text evidence="1">The sequence shown here is derived from an EMBL/GenBank/DDBJ whole genome shotgun (WGS) entry which is preliminary data.</text>
</comment>
<dbReference type="InterPro" id="IPR052050">
    <property type="entry name" value="SecEffector_AnkRepeat"/>
</dbReference>
<dbReference type="Proteomes" id="UP000429523">
    <property type="component" value="Unassembled WGS sequence"/>
</dbReference>
<proteinExistence type="predicted"/>
<name>A0A6A3FCK8_9STRA</name>
<dbReference type="EMBL" id="QXGF01000320">
    <property type="protein sequence ID" value="KAE8942147.1"/>
    <property type="molecule type" value="Genomic_DNA"/>
</dbReference>
<evidence type="ECO:0000313" key="2">
    <source>
        <dbReference type="Proteomes" id="UP000429523"/>
    </source>
</evidence>
<dbReference type="AlphaFoldDB" id="A0A6A3FCK8"/>
<dbReference type="SUPFAM" id="SSF48403">
    <property type="entry name" value="Ankyrin repeat"/>
    <property type="match status" value="2"/>
</dbReference>
<evidence type="ECO:0000313" key="1">
    <source>
        <dbReference type="EMBL" id="KAE8942147.1"/>
    </source>
</evidence>
<evidence type="ECO:0008006" key="3">
    <source>
        <dbReference type="Google" id="ProtNLM"/>
    </source>
</evidence>
<organism evidence="1 2">
    <name type="scientific">Phytophthora fragariae</name>
    <dbReference type="NCBI Taxonomy" id="53985"/>
    <lineage>
        <taxon>Eukaryota</taxon>
        <taxon>Sar</taxon>
        <taxon>Stramenopiles</taxon>
        <taxon>Oomycota</taxon>
        <taxon>Peronosporomycetes</taxon>
        <taxon>Peronosporales</taxon>
        <taxon>Peronosporaceae</taxon>
        <taxon>Phytophthora</taxon>
    </lineage>
</organism>
<dbReference type="SMART" id="SM00248">
    <property type="entry name" value="ANK"/>
    <property type="match status" value="6"/>
</dbReference>
<protein>
    <recommendedName>
        <fullName evidence="3">Ankyrin repeat domain-containing protein</fullName>
    </recommendedName>
</protein>
<dbReference type="InterPro" id="IPR036770">
    <property type="entry name" value="Ankyrin_rpt-contain_sf"/>
</dbReference>
<reference evidence="1 2" key="1">
    <citation type="submission" date="2018-08" db="EMBL/GenBank/DDBJ databases">
        <title>Genomic investigation of the strawberry pathogen Phytophthora fragariae indicates pathogenicity is determined by transcriptional variation in three key races.</title>
        <authorList>
            <person name="Adams T.M."/>
            <person name="Armitage A.D."/>
            <person name="Sobczyk M.K."/>
            <person name="Bates H.J."/>
            <person name="Dunwell J.M."/>
            <person name="Nellist C.F."/>
            <person name="Harrison R.J."/>
        </authorList>
    </citation>
    <scope>NUCLEOTIDE SEQUENCE [LARGE SCALE GENOMIC DNA]</scope>
    <source>
        <strain evidence="1 2">NOV-9</strain>
    </source>
</reference>
<dbReference type="PANTHER" id="PTHR46586:SF3">
    <property type="entry name" value="ANKYRIN REPEAT-CONTAINING PROTEIN"/>
    <property type="match status" value="1"/>
</dbReference>
<accession>A0A6A3FCK8</accession>
<dbReference type="Gene3D" id="1.25.40.20">
    <property type="entry name" value="Ankyrin repeat-containing domain"/>
    <property type="match status" value="4"/>
</dbReference>
<sequence length="590" mass="63934">MTSPPLLLSVSRAVPEATQAIPHLCQSISSFLLPPTIDSAVYNDLQRVLHTFGAFVPWTTRAMDGAAAKGRLAIVQRLVATRSEGCSAQAFIGAAANGHLEVLQWLRQQEPYADLYNASECLTAAAEGGQVDTVRTIRRERERVGYFYQGEFVGPAMKAAANRGDVDVLEALKPWPFDRTGAFSAAAVQGHVLVLGILYSHCRGNRSRILRSSATLMEVAERGNCDVVEFLLRICDENDAELMLFAAARAGQTSVVQLILRSCKIRESGMFHALREGIDKCSYDAVELLLDQCRTEDEGCSNPSLIRSAVKGGDVKMVGILAKRCESVAMGNALEKAAESGNRDMVKLLLDTCATRNLYDSIIRLTVAVAAKQAIFCGDVEVAKLLLNECDGSVAGQALENAVKSNHLELVEICAEKGDNLYKIMALVEAAQGEHIQVVETLMKYLDESSILRALQRLPCDVNIFVLRAMLNKCEPARYPEIFADAAARGFRGLVECLQNEMDSQSIRWALMSAAANGHTEVVNALLRSCDSTSIGCALEAAAMRGQVGVVDLLRGHSDAESISSALAAAEEADHIEVVRLLDSKKARLM</sequence>
<dbReference type="PANTHER" id="PTHR46586">
    <property type="entry name" value="ANKYRIN REPEAT-CONTAINING PROTEIN"/>
    <property type="match status" value="1"/>
</dbReference>
<gene>
    <name evidence="1" type="ORF">PF009_g8067</name>
</gene>